<name>A0A395JMX3_9GAMM</name>
<sequence length="666" mass="76176">MNQNPSNLSYRPEIDGLRAIAVVCVILYHAELVLFGKDWFEGGFVGVDIFFVISGYLITRIILSELERQGSFSFLNFYERRARRILPILLVVMVVSLPFGWVYLLPSAFVEFSESILSSLAFFSNFYFWSATTEYGAESSLLKPFLHTWSLSVEEQFYIVFPIIAILCHRFCKAYFLPILFALLLLSLQFSESMEVRDAELNFYLPFSRFWELAVGSIIALKQLFYSDERNEFVSRTAPVMGLWLIAYSVLFFDGETPHPSFHTIVPVLGVALIIEYSSTKDLVGKILGCKPFVSVGLISYSVYLWHFPIFAFTRIGTAGESQASIYAAIAASFVLSVFTYRWIETPFRSKRSVPTKQFVWVVSGVVIGLIGFSALVILSSGLEKRILIEGGFKNYQIDNVKLKEQAWSVWQRRRREKRYFEPAKHKVLIIGNSHAKDLFNALYQNIEHYDDFDFIGAPIAELVCFNETIEHSKRTRDVIYGSNWYAESTLIIISTRYMLANRCDRNSKIEPKTSDLLGLEYLVRQGIKDGKSFIVMGTSAEFKPLEKMIVADYVYSQHKDNLDSGAKAFFDEVLPGANKLMYDNLKIKADINSKVAALAKQEGVIYYDKLPIVCDMEDEVCHAFTSDGYKTLYDYGHYTLEGAKFFGLRLYDLGFKDLMLKVQDK</sequence>
<feature type="transmembrane region" description="Helical" evidence="1">
    <location>
        <begin position="42"/>
        <end position="63"/>
    </location>
</feature>
<keyword evidence="1" id="KW-1133">Transmembrane helix</keyword>
<dbReference type="InParanoid" id="A0A395JMX3"/>
<evidence type="ECO:0000313" key="4">
    <source>
        <dbReference type="EMBL" id="RBP49244.1"/>
    </source>
</evidence>
<keyword evidence="5" id="KW-1185">Reference proteome</keyword>
<dbReference type="InterPro" id="IPR043968">
    <property type="entry name" value="SGNH"/>
</dbReference>
<dbReference type="GO" id="GO:0016020">
    <property type="term" value="C:membrane"/>
    <property type="evidence" value="ECO:0007669"/>
    <property type="project" value="TreeGrafter"/>
</dbReference>
<dbReference type="PANTHER" id="PTHR23028">
    <property type="entry name" value="ACETYLTRANSFERASE"/>
    <property type="match status" value="1"/>
</dbReference>
<protein>
    <submittedName>
        <fullName evidence="4">Peptidoglycan/LPS O-acetylase OafA/YrhL</fullName>
    </submittedName>
</protein>
<proteinExistence type="predicted"/>
<accession>A0A395JMX3</accession>
<dbReference type="RefSeq" id="WP_113955109.1">
    <property type="nucleotide sequence ID" value="NZ_QNRT01000004.1"/>
</dbReference>
<feature type="transmembrane region" description="Helical" evidence="1">
    <location>
        <begin position="326"/>
        <end position="344"/>
    </location>
</feature>
<feature type="transmembrane region" description="Helical" evidence="1">
    <location>
        <begin position="359"/>
        <end position="379"/>
    </location>
</feature>
<comment type="caution">
    <text evidence="4">The sequence shown here is derived from an EMBL/GenBank/DDBJ whole genome shotgun (WGS) entry which is preliminary data.</text>
</comment>
<dbReference type="GO" id="GO:0009103">
    <property type="term" value="P:lipopolysaccharide biosynthetic process"/>
    <property type="evidence" value="ECO:0007669"/>
    <property type="project" value="TreeGrafter"/>
</dbReference>
<evidence type="ECO:0000259" key="3">
    <source>
        <dbReference type="Pfam" id="PF19040"/>
    </source>
</evidence>
<feature type="transmembrane region" description="Helical" evidence="1">
    <location>
        <begin position="84"/>
        <end position="104"/>
    </location>
</feature>
<keyword evidence="1" id="KW-0812">Transmembrane</keyword>
<feature type="transmembrane region" description="Helical" evidence="1">
    <location>
        <begin position="293"/>
        <end position="314"/>
    </location>
</feature>
<organism evidence="4 5">
    <name type="scientific">Arenicella xantha</name>
    <dbReference type="NCBI Taxonomy" id="644221"/>
    <lineage>
        <taxon>Bacteria</taxon>
        <taxon>Pseudomonadati</taxon>
        <taxon>Pseudomonadota</taxon>
        <taxon>Gammaproteobacteria</taxon>
        <taxon>Arenicellales</taxon>
        <taxon>Arenicellaceae</taxon>
        <taxon>Arenicella</taxon>
    </lineage>
</organism>
<feature type="transmembrane region" description="Helical" evidence="1">
    <location>
        <begin position="233"/>
        <end position="253"/>
    </location>
</feature>
<evidence type="ECO:0000259" key="2">
    <source>
        <dbReference type="Pfam" id="PF01757"/>
    </source>
</evidence>
<dbReference type="EMBL" id="QNRT01000004">
    <property type="protein sequence ID" value="RBP49244.1"/>
    <property type="molecule type" value="Genomic_DNA"/>
</dbReference>
<gene>
    <name evidence="4" type="ORF">DFR28_104172</name>
</gene>
<keyword evidence="1" id="KW-0472">Membrane</keyword>
<dbReference type="GO" id="GO:0016747">
    <property type="term" value="F:acyltransferase activity, transferring groups other than amino-acyl groups"/>
    <property type="evidence" value="ECO:0007669"/>
    <property type="project" value="InterPro"/>
</dbReference>
<evidence type="ECO:0000313" key="5">
    <source>
        <dbReference type="Proteomes" id="UP000253083"/>
    </source>
</evidence>
<dbReference type="InterPro" id="IPR050879">
    <property type="entry name" value="Acyltransferase_3"/>
</dbReference>
<dbReference type="Pfam" id="PF19040">
    <property type="entry name" value="SGNH"/>
    <property type="match status" value="1"/>
</dbReference>
<feature type="domain" description="SGNH" evidence="3">
    <location>
        <begin position="425"/>
        <end position="647"/>
    </location>
</feature>
<dbReference type="InterPro" id="IPR002656">
    <property type="entry name" value="Acyl_transf_3_dom"/>
</dbReference>
<feature type="domain" description="Acyltransferase 3" evidence="2">
    <location>
        <begin position="12"/>
        <end position="341"/>
    </location>
</feature>
<feature type="transmembrane region" description="Helical" evidence="1">
    <location>
        <begin position="203"/>
        <end position="221"/>
    </location>
</feature>
<dbReference type="Proteomes" id="UP000253083">
    <property type="component" value="Unassembled WGS sequence"/>
</dbReference>
<dbReference type="PANTHER" id="PTHR23028:SF53">
    <property type="entry name" value="ACYL_TRANSF_3 DOMAIN-CONTAINING PROTEIN"/>
    <property type="match status" value="1"/>
</dbReference>
<dbReference type="AlphaFoldDB" id="A0A395JMX3"/>
<reference evidence="4 5" key="1">
    <citation type="submission" date="2018-06" db="EMBL/GenBank/DDBJ databases">
        <title>Genomic Encyclopedia of Type Strains, Phase IV (KMG-IV): sequencing the most valuable type-strain genomes for metagenomic binning, comparative biology and taxonomic classification.</title>
        <authorList>
            <person name="Goeker M."/>
        </authorList>
    </citation>
    <scope>NUCLEOTIDE SEQUENCE [LARGE SCALE GENOMIC DNA]</scope>
    <source>
        <strain evidence="4 5">DSM 24032</strain>
    </source>
</reference>
<evidence type="ECO:0000256" key="1">
    <source>
        <dbReference type="SAM" id="Phobius"/>
    </source>
</evidence>
<dbReference type="OrthoDB" id="9767863at2"/>
<dbReference type="Pfam" id="PF01757">
    <property type="entry name" value="Acyl_transf_3"/>
    <property type="match status" value="1"/>
</dbReference>